<gene>
    <name evidence="1" type="ORF">ACFO0R_07020</name>
</gene>
<dbReference type="Proteomes" id="UP001595999">
    <property type="component" value="Unassembled WGS sequence"/>
</dbReference>
<dbReference type="EMBL" id="JBHSEK010000003">
    <property type="protein sequence ID" value="MFC4489368.1"/>
    <property type="molecule type" value="Genomic_DNA"/>
</dbReference>
<dbReference type="RefSeq" id="WP_231462136.1">
    <property type="nucleotide sequence ID" value="NZ_JAJOHW010000058.1"/>
</dbReference>
<keyword evidence="2" id="KW-1185">Reference proteome</keyword>
<comment type="caution">
    <text evidence="1">The sequence shown here is derived from an EMBL/GenBank/DDBJ whole genome shotgun (WGS) entry which is preliminary data.</text>
</comment>
<name>A0ABV8ZNV1_9NEIS</name>
<reference evidence="2" key="1">
    <citation type="journal article" date="2019" name="Int. J. Syst. Evol. Microbiol.">
        <title>The Global Catalogue of Microorganisms (GCM) 10K type strain sequencing project: providing services to taxonomists for standard genome sequencing and annotation.</title>
        <authorList>
            <consortium name="The Broad Institute Genomics Platform"/>
            <consortium name="The Broad Institute Genome Sequencing Center for Infectious Disease"/>
            <person name="Wu L."/>
            <person name="Ma J."/>
        </authorList>
    </citation>
    <scope>NUCLEOTIDE SEQUENCE [LARGE SCALE GENOMIC DNA]</scope>
    <source>
        <strain evidence="2">CGMCC 4.7608</strain>
    </source>
</reference>
<protein>
    <submittedName>
        <fullName evidence="1">Uncharacterized protein</fullName>
    </submittedName>
</protein>
<accession>A0ABV8ZNV1</accession>
<organism evidence="1 2">
    <name type="scientific">Chromobacterium aquaticum</name>
    <dbReference type="NCBI Taxonomy" id="467180"/>
    <lineage>
        <taxon>Bacteria</taxon>
        <taxon>Pseudomonadati</taxon>
        <taxon>Pseudomonadota</taxon>
        <taxon>Betaproteobacteria</taxon>
        <taxon>Neisseriales</taxon>
        <taxon>Chromobacteriaceae</taxon>
        <taxon>Chromobacterium</taxon>
    </lineage>
</organism>
<proteinExistence type="predicted"/>
<sequence>MMKLLKQHNDALKRAARLIIAYEARIGAIALVDDHPAYPANTAAINQEIKQALAEFRRWQQRHGDQECAHAAILAMWASGAWRNRDTCARLCYRQAGFSNMALARQALVGAPEPGSWVSSKGARR</sequence>
<evidence type="ECO:0000313" key="1">
    <source>
        <dbReference type="EMBL" id="MFC4489368.1"/>
    </source>
</evidence>
<evidence type="ECO:0000313" key="2">
    <source>
        <dbReference type="Proteomes" id="UP001595999"/>
    </source>
</evidence>